<dbReference type="Pfam" id="PF13185">
    <property type="entry name" value="GAF_2"/>
    <property type="match status" value="1"/>
</dbReference>
<accession>F0T7E7</accession>
<dbReference type="OrthoDB" id="70656at2157"/>
<keyword evidence="3" id="KW-1185">Reference proteome</keyword>
<dbReference type="STRING" id="877455.Metbo_0123"/>
<dbReference type="KEGG" id="mel:Metbo_0123"/>
<gene>
    <name evidence="2" type="ordered locus">Metbo_0123</name>
</gene>
<dbReference type="InterPro" id="IPR029016">
    <property type="entry name" value="GAF-like_dom_sf"/>
</dbReference>
<dbReference type="Gene3D" id="3.30.450.40">
    <property type="match status" value="1"/>
</dbReference>
<protein>
    <submittedName>
        <fullName evidence="2">GAF domain protein</fullName>
    </submittedName>
</protein>
<dbReference type="SUPFAM" id="SSF55781">
    <property type="entry name" value="GAF domain-like"/>
    <property type="match status" value="1"/>
</dbReference>
<dbReference type="EMBL" id="CP002551">
    <property type="protein sequence ID" value="ADZ08376.1"/>
    <property type="molecule type" value="Genomic_DNA"/>
</dbReference>
<dbReference type="RefSeq" id="WP_013643727.1">
    <property type="nucleotide sequence ID" value="NC_015216.1"/>
</dbReference>
<evidence type="ECO:0000313" key="2">
    <source>
        <dbReference type="EMBL" id="ADZ08376.1"/>
    </source>
</evidence>
<dbReference type="GeneID" id="10276548"/>
<dbReference type="eggNOG" id="arCOG02357">
    <property type="taxonomic scope" value="Archaea"/>
</dbReference>
<name>F0T7E7_METLA</name>
<dbReference type="SMART" id="SM00065">
    <property type="entry name" value="GAF"/>
    <property type="match status" value="1"/>
</dbReference>
<organism evidence="2 3">
    <name type="scientific">Methanobacterium lacus (strain AL-21)</name>
    <dbReference type="NCBI Taxonomy" id="877455"/>
    <lineage>
        <taxon>Archaea</taxon>
        <taxon>Methanobacteriati</taxon>
        <taxon>Methanobacteriota</taxon>
        <taxon>Methanomada group</taxon>
        <taxon>Methanobacteria</taxon>
        <taxon>Methanobacteriales</taxon>
        <taxon>Methanobacteriaceae</taxon>
        <taxon>Methanobacterium</taxon>
    </lineage>
</organism>
<reference evidence="3" key="1">
    <citation type="submission" date="2011-02" db="EMBL/GenBank/DDBJ databases">
        <title>Complete sequence of Methanobacterium sp. AL-21.</title>
        <authorList>
            <consortium name="US DOE Joint Genome Institute"/>
            <person name="Lucas S."/>
            <person name="Copeland A."/>
            <person name="Lapidus A."/>
            <person name="Cheng J.-F."/>
            <person name="Goodwin L."/>
            <person name="Pitluck S."/>
            <person name="Chertkov O."/>
            <person name="Detter J.C."/>
            <person name="Han C."/>
            <person name="Tapia R."/>
            <person name="Land M."/>
            <person name="Hauser L."/>
            <person name="Kyrpides N."/>
            <person name="Ivanova N."/>
            <person name="Mikhailova N."/>
            <person name="Pagani I."/>
            <person name="Cadillo-Quiroz H."/>
            <person name="Imachi H."/>
            <person name="Zinder S."/>
            <person name="Liu W."/>
            <person name="Woyke T."/>
        </authorList>
    </citation>
    <scope>NUCLEOTIDE SEQUENCE [LARGE SCALE GENOMIC DNA]</scope>
    <source>
        <strain evidence="3">AL-21</strain>
    </source>
</reference>
<dbReference type="AlphaFoldDB" id="F0T7E7"/>
<sequence length="195" mass="21691">MKTNEQPELEKSEYGQGSGKKLIREDILDLRTSINSMLESSSLKAISDLIMDEAKKLTSSDNCYIAYVDPVNKDSVGISFSHMTGECQMYSELGEARFKIRKDGTYGGLLGYSLDTGESFFIHNPRLHPAAHGLPKGHVPVNEFLSVPVKYNQNIIGQIVLGNPKNSYTSLDVDLTDALAEIYALAIYNFLYKKK</sequence>
<reference evidence="2 3" key="2">
    <citation type="journal article" date="2014" name="Int. J. Syst. Evol. Microbiol.">
        <title>Methanobacterium paludis sp. nov. and a novel strain of Methanobacterium lacus isolated from northern peatlands.</title>
        <authorList>
            <person name="Cadillo-Quiroz H."/>
            <person name="Brauer S.L."/>
            <person name="Goodson N."/>
            <person name="Yavitt J.B."/>
            <person name="Zinder S.H."/>
        </authorList>
    </citation>
    <scope>NUCLEOTIDE SEQUENCE [LARGE SCALE GENOMIC DNA]</scope>
    <source>
        <strain evidence="2 3">AL-21</strain>
    </source>
</reference>
<feature type="domain" description="GAF" evidence="1">
    <location>
        <begin position="42"/>
        <end position="195"/>
    </location>
</feature>
<evidence type="ECO:0000259" key="1">
    <source>
        <dbReference type="SMART" id="SM00065"/>
    </source>
</evidence>
<dbReference type="HOGENOM" id="CLU_1582934_0_0_2"/>
<proteinExistence type="predicted"/>
<dbReference type="Proteomes" id="UP000007490">
    <property type="component" value="Chromosome"/>
</dbReference>
<dbReference type="InterPro" id="IPR003018">
    <property type="entry name" value="GAF"/>
</dbReference>
<evidence type="ECO:0000313" key="3">
    <source>
        <dbReference type="Proteomes" id="UP000007490"/>
    </source>
</evidence>